<evidence type="ECO:0000256" key="9">
    <source>
        <dbReference type="ARBA" id="ARBA00023324"/>
    </source>
</evidence>
<evidence type="ECO:0000256" key="8">
    <source>
        <dbReference type="ARBA" id="ARBA00023004"/>
    </source>
</evidence>
<sequence>MGDKAKRDEVRYGEEMVERGAGGELHQTAGDGRKSLTTQQGIVVSDDQNTLRAGERGPDLLEDFHFREKIFHFDHERIPERVVHARGFGAHGFFETYESLSDITRADLFQQSGQRTEAFVRFSTVAGSRGSFDLARDVRGFAVKLYTREGNWDLVGNNIPVFFIQDAIKFPDVIHAAKPEPDRGFPQAQTAHDNFWDFASLMPESTHMLMWIMSDRAIPRSFRFMEGFGVHTFRLVNAEGRSTFVKFHWKPKQGLQSVVWNEAVKINGADPDFHRRDLWDAINRGAYPEWELGLQLFDDDFADRFAFDVLDPTKIIPEEEVPLRRVGRLVLDRVVDNFFAETEQVAFCTQNIVPGIDFTNDPLLQGRNFSYLDTQLKRLGGPNFTQLRVNAPRCPVAHFQQDGHMAMANPTSRANYEPNSWPPDEGGPREDPMRGFTTYPSQESGPKRRLRAESFADHYSQARLFYMSQAPVERRHIADAFVFELSKCDRADIRTRMVAGLRNVDDDLARIVADGLGLAELPDPLPAARETVRDLTPSPALSIMANGPETFAGRKIGILVTDGVDAELLAGLRAAAAKEKANVEIVAPVVGGVDTSDGNHIAADQKLEGAPSVLYDAVALLTTKEGAAQLANLPAARDFVSDAYAHCKFIAYVDEANALFAATGLDTHLDDGFVRIGNGQRPATDFLTRCRQLRSWGRQATIS</sequence>
<dbReference type="InterPro" id="IPR020835">
    <property type="entry name" value="Catalase_sf"/>
</dbReference>
<dbReference type="InterPro" id="IPR041399">
    <property type="entry name" value="Catalase_large_C"/>
</dbReference>
<evidence type="ECO:0000256" key="5">
    <source>
        <dbReference type="ARBA" id="ARBA00022617"/>
    </source>
</evidence>
<evidence type="ECO:0000256" key="14">
    <source>
        <dbReference type="RuleBase" id="RU000498"/>
    </source>
</evidence>
<dbReference type="InterPro" id="IPR024712">
    <property type="entry name" value="Catalase_clade2"/>
</dbReference>
<name>A0A6F8XW41_9ACTN</name>
<feature type="binding site" evidence="13">
    <location>
        <position position="378"/>
    </location>
    <ligand>
        <name>heme</name>
        <dbReference type="ChEBI" id="CHEBI:30413"/>
    </ligand>
</feature>
<comment type="function">
    <text evidence="10">Decomposes hydrogen peroxide into water and oxygen; serves to protect cells from the toxic effects of hydrogen peroxide.</text>
</comment>
<dbReference type="Pfam" id="PF06628">
    <property type="entry name" value="Catalase-rel"/>
    <property type="match status" value="1"/>
</dbReference>
<evidence type="ECO:0000313" key="17">
    <source>
        <dbReference type="EMBL" id="BCB78019.1"/>
    </source>
</evidence>
<keyword evidence="7 10" id="KW-0560">Oxidoreductase</keyword>
<feature type="binding site" evidence="13">
    <location>
        <position position="121"/>
    </location>
    <ligand>
        <name>heme</name>
        <dbReference type="ChEBI" id="CHEBI:30413"/>
    </ligand>
</feature>
<dbReference type="InterPro" id="IPR029062">
    <property type="entry name" value="Class_I_gatase-like"/>
</dbReference>
<dbReference type="SMART" id="SM01060">
    <property type="entry name" value="Catalase"/>
    <property type="match status" value="1"/>
</dbReference>
<keyword evidence="5 10" id="KW-0349">Heme</keyword>
<dbReference type="EMBL" id="AP022870">
    <property type="protein sequence ID" value="BCB78019.1"/>
    <property type="molecule type" value="Genomic_DNA"/>
</dbReference>
<dbReference type="PANTHER" id="PTHR42821:SF1">
    <property type="entry name" value="CATALASE-B"/>
    <property type="match status" value="1"/>
</dbReference>
<dbReference type="GO" id="GO:0004096">
    <property type="term" value="F:catalase activity"/>
    <property type="evidence" value="ECO:0007669"/>
    <property type="project" value="UniProtKB-UniRule"/>
</dbReference>
<dbReference type="GO" id="GO:0020037">
    <property type="term" value="F:heme binding"/>
    <property type="evidence" value="ECO:0007669"/>
    <property type="project" value="UniProtKB-UniRule"/>
</dbReference>
<dbReference type="AlphaFoldDB" id="A0A6F8XW41"/>
<evidence type="ECO:0000256" key="6">
    <source>
        <dbReference type="ARBA" id="ARBA00022723"/>
    </source>
</evidence>
<feature type="compositionally biased region" description="Basic and acidic residues" evidence="15">
    <location>
        <begin position="1"/>
        <end position="18"/>
    </location>
</feature>
<dbReference type="InterPro" id="IPR024708">
    <property type="entry name" value="Catalase_AS"/>
</dbReference>
<comment type="catalytic activity">
    <reaction evidence="10 14">
        <text>2 H2O2 = O2 + 2 H2O</text>
        <dbReference type="Rhea" id="RHEA:20309"/>
        <dbReference type="ChEBI" id="CHEBI:15377"/>
        <dbReference type="ChEBI" id="CHEBI:15379"/>
        <dbReference type="ChEBI" id="CHEBI:16240"/>
        <dbReference type="EC" id="1.11.1.6"/>
    </reaction>
</comment>
<dbReference type="GO" id="GO:0006979">
    <property type="term" value="P:response to oxidative stress"/>
    <property type="evidence" value="ECO:0007669"/>
    <property type="project" value="InterPro"/>
</dbReference>
<feature type="active site" evidence="11">
    <location>
        <position position="157"/>
    </location>
</feature>
<dbReference type="PIRSF" id="PIRSF038927">
    <property type="entry name" value="Catalase_clade2"/>
    <property type="match status" value="1"/>
</dbReference>
<reference evidence="17 18" key="2">
    <citation type="submission" date="2020-03" db="EMBL/GenBank/DDBJ databases">
        <authorList>
            <person name="Ichikawa N."/>
            <person name="Kimura A."/>
            <person name="Kitahashi Y."/>
            <person name="Uohara A."/>
        </authorList>
    </citation>
    <scope>NUCLEOTIDE SEQUENCE [LARGE SCALE GENOMIC DNA]</scope>
    <source>
        <strain evidence="17 18">NBRC 107702</strain>
    </source>
</reference>
<feature type="binding site" description="axial binding residue" evidence="12">
    <location>
        <position position="371"/>
    </location>
    <ligand>
        <name>heme</name>
        <dbReference type="ChEBI" id="CHEBI:30413"/>
    </ligand>
    <ligandPart>
        <name>Fe</name>
        <dbReference type="ChEBI" id="CHEBI:18248"/>
    </ligandPart>
</feature>
<dbReference type="Pfam" id="PF00199">
    <property type="entry name" value="Catalase"/>
    <property type="match status" value="1"/>
</dbReference>
<keyword evidence="8 10" id="KW-0408">Iron</keyword>
<evidence type="ECO:0000256" key="3">
    <source>
        <dbReference type="ARBA" id="ARBA00012314"/>
    </source>
</evidence>
<dbReference type="GO" id="GO:0042744">
    <property type="term" value="P:hydrogen peroxide catabolic process"/>
    <property type="evidence" value="ECO:0007669"/>
    <property type="project" value="UniProtKB-UniRule"/>
</dbReference>
<dbReference type="EC" id="1.11.1.6" evidence="3 10"/>
<dbReference type="PRINTS" id="PR00067">
    <property type="entry name" value="CATALASE"/>
</dbReference>
<keyword evidence="6 10" id="KW-0479">Metal-binding</keyword>
<feature type="region of interest" description="Disordered" evidence="15">
    <location>
        <begin position="415"/>
        <end position="449"/>
    </location>
</feature>
<dbReference type="SUPFAM" id="SSF56634">
    <property type="entry name" value="Heme-dependent catalase-like"/>
    <property type="match status" value="1"/>
</dbReference>
<feature type="binding site" evidence="13">
    <location>
        <position position="170"/>
    </location>
    <ligand>
        <name>heme</name>
        <dbReference type="ChEBI" id="CHEBI:30413"/>
    </ligand>
</feature>
<evidence type="ECO:0000256" key="4">
    <source>
        <dbReference type="ARBA" id="ARBA00022559"/>
    </source>
</evidence>
<dbReference type="FunFam" id="2.40.180.10:FF:000003">
    <property type="entry name" value="Catalase"/>
    <property type="match status" value="1"/>
</dbReference>
<dbReference type="SUPFAM" id="SSF52317">
    <property type="entry name" value="Class I glutamine amidotransferase-like"/>
    <property type="match status" value="1"/>
</dbReference>
<dbReference type="Gene3D" id="2.40.180.10">
    <property type="entry name" value="Catalase core domain"/>
    <property type="match status" value="1"/>
</dbReference>
<evidence type="ECO:0000256" key="10">
    <source>
        <dbReference type="PIRNR" id="PIRNR038927"/>
    </source>
</evidence>
<feature type="binding site" evidence="13">
    <location>
        <position position="81"/>
    </location>
    <ligand>
        <name>heme</name>
        <dbReference type="ChEBI" id="CHEBI:30413"/>
    </ligand>
</feature>
<dbReference type="Gene3D" id="1.20.1370.20">
    <property type="match status" value="1"/>
</dbReference>
<protein>
    <recommendedName>
        <fullName evidence="3 10">Catalase</fullName>
        <ecNumber evidence="3 10">1.11.1.6</ecNumber>
    </recommendedName>
</protein>
<dbReference type="InterPro" id="IPR011614">
    <property type="entry name" value="Catalase_core"/>
</dbReference>
<feature type="region of interest" description="Disordered" evidence="15">
    <location>
        <begin position="1"/>
        <end position="34"/>
    </location>
</feature>
<proteinExistence type="inferred from homology"/>
<evidence type="ECO:0000256" key="12">
    <source>
        <dbReference type="PIRSR" id="PIRSR038927-2"/>
    </source>
</evidence>
<dbReference type="GO" id="GO:0005829">
    <property type="term" value="C:cytosol"/>
    <property type="evidence" value="ECO:0007669"/>
    <property type="project" value="TreeGrafter"/>
</dbReference>
<dbReference type="PANTHER" id="PTHR42821">
    <property type="entry name" value="CATALASE"/>
    <property type="match status" value="1"/>
</dbReference>
<dbReference type="RefSeq" id="WP_173037653.1">
    <property type="nucleotide sequence ID" value="NZ_AP022870.1"/>
</dbReference>
<feature type="binding site" evidence="13">
    <location>
        <position position="367"/>
    </location>
    <ligand>
        <name>heme</name>
        <dbReference type="ChEBI" id="CHEBI:30413"/>
    </ligand>
</feature>
<evidence type="ECO:0000313" key="18">
    <source>
        <dbReference type="Proteomes" id="UP000502508"/>
    </source>
</evidence>
<evidence type="ECO:0000256" key="7">
    <source>
        <dbReference type="ARBA" id="ARBA00023002"/>
    </source>
</evidence>
<evidence type="ECO:0000259" key="16">
    <source>
        <dbReference type="SMART" id="SM01060"/>
    </source>
</evidence>
<dbReference type="Proteomes" id="UP000502508">
    <property type="component" value="Chromosome"/>
</dbReference>
<evidence type="ECO:0000256" key="15">
    <source>
        <dbReference type="SAM" id="MobiDB-lite"/>
    </source>
</evidence>
<evidence type="ECO:0000256" key="11">
    <source>
        <dbReference type="PIRSR" id="PIRSR038927-1"/>
    </source>
</evidence>
<dbReference type="PROSITE" id="PS00437">
    <property type="entry name" value="CATALASE_1"/>
    <property type="match status" value="1"/>
</dbReference>
<dbReference type="CDD" id="cd03132">
    <property type="entry name" value="GATase1_catalase"/>
    <property type="match status" value="1"/>
</dbReference>
<dbReference type="InterPro" id="IPR010582">
    <property type="entry name" value="Catalase_immune_responsive"/>
</dbReference>
<evidence type="ECO:0000256" key="2">
    <source>
        <dbReference type="ARBA" id="ARBA00010660"/>
    </source>
</evidence>
<accession>A0A6F8XW41</accession>
<dbReference type="Gene3D" id="3.40.50.880">
    <property type="match status" value="1"/>
</dbReference>
<evidence type="ECO:0000256" key="1">
    <source>
        <dbReference type="ARBA" id="ARBA00001971"/>
    </source>
</evidence>
<gene>
    <name evidence="17" type="primary">katE</name>
    <name evidence="17" type="ORF">Pflav_044290</name>
</gene>
<organism evidence="17 18">
    <name type="scientific">Phytohabitans flavus</name>
    <dbReference type="NCBI Taxonomy" id="1076124"/>
    <lineage>
        <taxon>Bacteria</taxon>
        <taxon>Bacillati</taxon>
        <taxon>Actinomycetota</taxon>
        <taxon>Actinomycetes</taxon>
        <taxon>Micromonosporales</taxon>
        <taxon>Micromonosporaceae</taxon>
    </lineage>
</organism>
<dbReference type="GO" id="GO:0046872">
    <property type="term" value="F:metal ion binding"/>
    <property type="evidence" value="ECO:0007669"/>
    <property type="project" value="UniProtKB-KW"/>
</dbReference>
<feature type="domain" description="Catalase core" evidence="16">
    <location>
        <begin position="37"/>
        <end position="425"/>
    </location>
</feature>
<comment type="cofactor">
    <cofactor evidence="1 10 12">
        <name>heme</name>
        <dbReference type="ChEBI" id="CHEBI:30413"/>
    </cofactor>
</comment>
<dbReference type="InterPro" id="IPR043156">
    <property type="entry name" value="Catalase_clade2_helical"/>
</dbReference>
<keyword evidence="9 10" id="KW-0376">Hydrogen peroxide</keyword>
<dbReference type="InterPro" id="IPR018028">
    <property type="entry name" value="Catalase"/>
</dbReference>
<dbReference type="Pfam" id="PF18011">
    <property type="entry name" value="Catalase_C"/>
    <property type="match status" value="1"/>
</dbReference>
<keyword evidence="18" id="KW-1185">Reference proteome</keyword>
<evidence type="ECO:0000256" key="13">
    <source>
        <dbReference type="PIRSR" id="PIRSR038927-3"/>
    </source>
</evidence>
<comment type="similarity">
    <text evidence="2">Belongs to the catalase family. HPII subfamily.</text>
</comment>
<feature type="active site" evidence="11">
    <location>
        <position position="84"/>
    </location>
</feature>
<keyword evidence="4 10" id="KW-0575">Peroxidase</keyword>
<dbReference type="PROSITE" id="PS00438">
    <property type="entry name" value="CATALASE_2"/>
    <property type="match status" value="1"/>
</dbReference>
<dbReference type="InterPro" id="IPR002226">
    <property type="entry name" value="Catalase_haem_BS"/>
</dbReference>
<dbReference type="PROSITE" id="PS51402">
    <property type="entry name" value="CATALASE_3"/>
    <property type="match status" value="1"/>
</dbReference>
<dbReference type="KEGG" id="pfla:Pflav_044290"/>
<reference evidence="17 18" key="1">
    <citation type="submission" date="2020-03" db="EMBL/GenBank/DDBJ databases">
        <title>Whole genome shotgun sequence of Phytohabitans flavus NBRC 107702.</title>
        <authorList>
            <person name="Komaki H."/>
            <person name="Tamura T."/>
        </authorList>
    </citation>
    <scope>NUCLEOTIDE SEQUENCE [LARGE SCALE GENOMIC DNA]</scope>
    <source>
        <strain evidence="17 18">NBRC 107702</strain>
    </source>
</reference>